<reference evidence="1 2" key="1">
    <citation type="submission" date="2020-06" db="EMBL/GenBank/DDBJ databases">
        <title>Haloterrigena sp. nov., an extremely halophilic archaeon isolated from a saline sediment.</title>
        <authorList>
            <person name="Liu B.-B."/>
        </authorList>
    </citation>
    <scope>NUCLEOTIDE SEQUENCE [LARGE SCALE GENOMIC DNA]</scope>
    <source>
        <strain evidence="1 2">SYSU A558-1</strain>
    </source>
</reference>
<dbReference type="RefSeq" id="WP_174682858.1">
    <property type="nucleotide sequence ID" value="NZ_JABUQZ010000003.1"/>
</dbReference>
<keyword evidence="2" id="KW-1185">Reference proteome</keyword>
<dbReference type="EMBL" id="JABUQZ010000003">
    <property type="protein sequence ID" value="NUC75020.1"/>
    <property type="molecule type" value="Genomic_DNA"/>
</dbReference>
<proteinExistence type="predicted"/>
<sequence>MKMHMAPSGTIIDGDDGRVHVEFTEEMSDGTTLTVTGWPEAAEDLDLLGPGPKEANGIEVVEEEPRYYDEEEQEHVAGYTKVVLAFDDEETLEWASDRLYDKATERFEWGMDDASDVQDFAGSIPHPTEVTA</sequence>
<name>A0ABX2LHT8_9EURY</name>
<dbReference type="Proteomes" id="UP001016761">
    <property type="component" value="Unassembled WGS sequence"/>
</dbReference>
<organism evidence="1 2">
    <name type="scientific">Haloterrigena gelatinilytica</name>
    <dbReference type="NCBI Taxonomy" id="2741724"/>
    <lineage>
        <taxon>Archaea</taxon>
        <taxon>Methanobacteriati</taxon>
        <taxon>Methanobacteriota</taxon>
        <taxon>Stenosarchaea group</taxon>
        <taxon>Halobacteria</taxon>
        <taxon>Halobacteriales</taxon>
        <taxon>Natrialbaceae</taxon>
        <taxon>Haloterrigena</taxon>
    </lineage>
</organism>
<gene>
    <name evidence="1" type="ORF">HTZ84_22405</name>
</gene>
<accession>A0ABX2LHT8</accession>
<protein>
    <submittedName>
        <fullName evidence="1">Uncharacterized protein</fullName>
    </submittedName>
</protein>
<comment type="caution">
    <text evidence="1">The sequence shown here is derived from an EMBL/GenBank/DDBJ whole genome shotgun (WGS) entry which is preliminary data.</text>
</comment>
<evidence type="ECO:0000313" key="1">
    <source>
        <dbReference type="EMBL" id="NUC75020.1"/>
    </source>
</evidence>
<evidence type="ECO:0000313" key="2">
    <source>
        <dbReference type="Proteomes" id="UP001016761"/>
    </source>
</evidence>